<evidence type="ECO:0000259" key="1">
    <source>
        <dbReference type="PROSITE" id="PS51657"/>
    </source>
</evidence>
<dbReference type="EMBL" id="CAVLGL010000087">
    <property type="protein sequence ID" value="CAK1591724.1"/>
    <property type="molecule type" value="Genomic_DNA"/>
</dbReference>
<sequence>MLEDRILNMAEAISRTCETGDPWGSWTVPTINWVNGVPGCGKTTWVIKQFDAENDLIVTTTTEAAKDLRGKLSNRIGTDAKTKVRTMASILVNGMSRQNRRCTRLLVDEALMYHFGAIVMAMRLSGAEKILLIGDINQLPYIDRENLFAMQYTRPSHVTTISQELLCTRRNPIDVAYALSEIYNDIYSSRSQVHSLERKWYTGVVISGTLPNTLYLVYTQAEKESLTSQGYGSGPGSRILTVHEAQGLTYGTVVIMRTTTEKHKIYDSVQHAVVVVYRHTVSCVYYTDDCDDATGRLIESAMAATTNRIKEYNLKIALRSRDAVVVEALTMAT</sequence>
<dbReference type="SUPFAM" id="SSF52540">
    <property type="entry name" value="P-loop containing nucleoside triphosphate hydrolases"/>
    <property type="match status" value="1"/>
</dbReference>
<comment type="caution">
    <text evidence="2">The sequence shown here is derived from an EMBL/GenBank/DDBJ whole genome shotgun (WGS) entry which is preliminary data.</text>
</comment>
<protein>
    <recommendedName>
        <fullName evidence="1">(+)RNA virus helicase C-terminal domain-containing protein</fullName>
    </recommendedName>
</protein>
<keyword evidence="3" id="KW-1185">Reference proteome</keyword>
<accession>A0AAV1LBJ2</accession>
<reference evidence="2 3" key="1">
    <citation type="submission" date="2023-11" db="EMBL/GenBank/DDBJ databases">
        <authorList>
            <person name="Hedman E."/>
            <person name="Englund M."/>
            <person name="Stromberg M."/>
            <person name="Nyberg Akerstrom W."/>
            <person name="Nylinder S."/>
            <person name="Jareborg N."/>
            <person name="Kallberg Y."/>
            <person name="Kronander E."/>
        </authorList>
    </citation>
    <scope>NUCLEOTIDE SEQUENCE [LARGE SCALE GENOMIC DNA]</scope>
</reference>
<proteinExistence type="predicted"/>
<dbReference type="GO" id="GO:0005524">
    <property type="term" value="F:ATP binding"/>
    <property type="evidence" value="ECO:0007669"/>
    <property type="project" value="InterPro"/>
</dbReference>
<dbReference type="Pfam" id="PF01443">
    <property type="entry name" value="Viral_helicase1"/>
    <property type="match status" value="1"/>
</dbReference>
<organism evidence="2 3">
    <name type="scientific">Parnassius mnemosyne</name>
    <name type="common">clouded apollo</name>
    <dbReference type="NCBI Taxonomy" id="213953"/>
    <lineage>
        <taxon>Eukaryota</taxon>
        <taxon>Metazoa</taxon>
        <taxon>Ecdysozoa</taxon>
        <taxon>Arthropoda</taxon>
        <taxon>Hexapoda</taxon>
        <taxon>Insecta</taxon>
        <taxon>Pterygota</taxon>
        <taxon>Neoptera</taxon>
        <taxon>Endopterygota</taxon>
        <taxon>Lepidoptera</taxon>
        <taxon>Glossata</taxon>
        <taxon>Ditrysia</taxon>
        <taxon>Papilionoidea</taxon>
        <taxon>Papilionidae</taxon>
        <taxon>Parnassiinae</taxon>
        <taxon>Parnassini</taxon>
        <taxon>Parnassius</taxon>
        <taxon>Driopa</taxon>
    </lineage>
</organism>
<evidence type="ECO:0000313" key="3">
    <source>
        <dbReference type="Proteomes" id="UP001314205"/>
    </source>
</evidence>
<dbReference type="Gene3D" id="3.40.50.300">
    <property type="entry name" value="P-loop containing nucleotide triphosphate hydrolases"/>
    <property type="match status" value="2"/>
</dbReference>
<dbReference type="AlphaFoldDB" id="A0AAV1LBJ2"/>
<gene>
    <name evidence="2" type="ORF">PARMNEM_LOCUS11897</name>
</gene>
<dbReference type="Proteomes" id="UP001314205">
    <property type="component" value="Unassembled WGS sequence"/>
</dbReference>
<feature type="domain" description="(+)RNA virus helicase C-terminal" evidence="1">
    <location>
        <begin position="2"/>
        <end position="323"/>
    </location>
</feature>
<dbReference type="InterPro" id="IPR027417">
    <property type="entry name" value="P-loop_NTPase"/>
</dbReference>
<evidence type="ECO:0000313" key="2">
    <source>
        <dbReference type="EMBL" id="CAK1591724.1"/>
    </source>
</evidence>
<dbReference type="PROSITE" id="PS51657">
    <property type="entry name" value="PSRV_HELICASE"/>
    <property type="match status" value="1"/>
</dbReference>
<dbReference type="InterPro" id="IPR027351">
    <property type="entry name" value="(+)RNA_virus_helicase_core_dom"/>
</dbReference>
<name>A0AAV1LBJ2_9NEOP</name>